<organism evidence="7 8">
    <name type="scientific">Capronia coronata CBS 617.96</name>
    <dbReference type="NCBI Taxonomy" id="1182541"/>
    <lineage>
        <taxon>Eukaryota</taxon>
        <taxon>Fungi</taxon>
        <taxon>Dikarya</taxon>
        <taxon>Ascomycota</taxon>
        <taxon>Pezizomycotina</taxon>
        <taxon>Eurotiomycetes</taxon>
        <taxon>Chaetothyriomycetidae</taxon>
        <taxon>Chaetothyriales</taxon>
        <taxon>Herpotrichiellaceae</taxon>
        <taxon>Capronia</taxon>
    </lineage>
</organism>
<dbReference type="HOGENOM" id="CLU_022501_3_0_1"/>
<keyword evidence="6" id="KW-0472">Membrane</keyword>
<evidence type="ECO:0000256" key="1">
    <source>
        <dbReference type="ARBA" id="ARBA00022801"/>
    </source>
</evidence>
<keyword evidence="2 4" id="KW-0442">Lipid degradation</keyword>
<evidence type="ECO:0000256" key="3">
    <source>
        <dbReference type="ARBA" id="ARBA00023098"/>
    </source>
</evidence>
<dbReference type="EC" id="3.1.1.47" evidence="4"/>
<dbReference type="PIRSF" id="PIRSF018169">
    <property type="entry name" value="PAF_acetylhydrolase"/>
    <property type="match status" value="1"/>
</dbReference>
<dbReference type="STRING" id="1182541.W9Y6G0"/>
<evidence type="ECO:0000313" key="7">
    <source>
        <dbReference type="EMBL" id="EXJ88118.1"/>
    </source>
</evidence>
<dbReference type="RefSeq" id="XP_007724124.1">
    <property type="nucleotide sequence ID" value="XM_007725934.1"/>
</dbReference>
<dbReference type="AlphaFoldDB" id="W9Y6G0"/>
<dbReference type="EMBL" id="AMWN01000004">
    <property type="protein sequence ID" value="EXJ88118.1"/>
    <property type="molecule type" value="Genomic_DNA"/>
</dbReference>
<dbReference type="Gene3D" id="3.40.50.1820">
    <property type="entry name" value="alpha/beta hydrolase"/>
    <property type="match status" value="1"/>
</dbReference>
<dbReference type="GO" id="GO:0003847">
    <property type="term" value="F:1-alkyl-2-acetylglycerophosphocholine esterase activity"/>
    <property type="evidence" value="ECO:0007669"/>
    <property type="project" value="UniProtKB-UniRule"/>
</dbReference>
<evidence type="ECO:0000256" key="5">
    <source>
        <dbReference type="PIRSR" id="PIRSR018169-1"/>
    </source>
</evidence>
<dbReference type="PANTHER" id="PTHR10272:SF11">
    <property type="entry name" value="PHOSPHOLIPASE-RELATED"/>
    <property type="match status" value="1"/>
</dbReference>
<keyword evidence="1 4" id="KW-0378">Hydrolase</keyword>
<dbReference type="InterPro" id="IPR029058">
    <property type="entry name" value="AB_hydrolase_fold"/>
</dbReference>
<keyword evidence="6" id="KW-0812">Transmembrane</keyword>
<protein>
    <recommendedName>
        <fullName evidence="4">Putative phospholipase</fullName>
        <ecNumber evidence="4">3.1.1.47</ecNumber>
    </recommendedName>
</protein>
<comment type="catalytic activity">
    <reaction evidence="4">
        <text>a 1-O-alkyl-2-acetyl-sn-glycero-3-phosphocholine + H2O = a 1-O-alkyl-sn-glycero-3-phosphocholine + acetate + H(+)</text>
        <dbReference type="Rhea" id="RHEA:17777"/>
        <dbReference type="ChEBI" id="CHEBI:15377"/>
        <dbReference type="ChEBI" id="CHEBI:15378"/>
        <dbReference type="ChEBI" id="CHEBI:30089"/>
        <dbReference type="ChEBI" id="CHEBI:30909"/>
        <dbReference type="ChEBI" id="CHEBI:36707"/>
        <dbReference type="EC" id="3.1.1.47"/>
    </reaction>
</comment>
<dbReference type="Proteomes" id="UP000019484">
    <property type="component" value="Unassembled WGS sequence"/>
</dbReference>
<feature type="active site" description="Charge relay system" evidence="5">
    <location>
        <position position="411"/>
    </location>
</feature>
<keyword evidence="3 4" id="KW-0443">Lipid metabolism</keyword>
<dbReference type="PANTHER" id="PTHR10272">
    <property type="entry name" value="PLATELET-ACTIVATING FACTOR ACETYLHYDROLASE"/>
    <property type="match status" value="1"/>
</dbReference>
<feature type="active site" description="Nucleophile" evidence="5">
    <location>
        <position position="320"/>
    </location>
</feature>
<keyword evidence="8" id="KW-1185">Reference proteome</keyword>
<dbReference type="InterPro" id="IPR016715">
    <property type="entry name" value="PAF_acetylhydro_eukaryote"/>
</dbReference>
<dbReference type="Pfam" id="PF03403">
    <property type="entry name" value="PAF-AH_p_II"/>
    <property type="match status" value="1"/>
</dbReference>
<name>W9Y6G0_9EURO</name>
<keyword evidence="6" id="KW-1133">Transmembrane helix</keyword>
<comment type="similarity">
    <text evidence="4">Belongs to the serine esterase family.</text>
</comment>
<accession>W9Y6G0</accession>
<evidence type="ECO:0000313" key="8">
    <source>
        <dbReference type="Proteomes" id="UP000019484"/>
    </source>
</evidence>
<dbReference type="SUPFAM" id="SSF53474">
    <property type="entry name" value="alpha/beta-Hydrolases"/>
    <property type="match status" value="1"/>
</dbReference>
<feature type="transmembrane region" description="Helical" evidence="6">
    <location>
        <begin position="21"/>
        <end position="42"/>
    </location>
</feature>
<sequence>MVSMLWKRTLLRLLSALRPRLTWRYLLSCGICLYVASCLLFASRPLFSSRLPAYTGQYSVGAIDLEISTEPRTIHAARLKDSGLPAFQLETVLFTVYYPSARGMESSKPHHLWIPRPLGIVATGYARFAHISNFVTDAIISISLWFLAGGIKIPAHVDVPLHEDTVVLQYPEPINDPVVTDDGFPIMVFSHGFASSRTQYTQYCGELASRGLVVAAIEHRDGSGPGSVIMKPGSKNRDLLPFTHRDLRHDADSNLDGDTFKQVQLDFRQAEVEETVRVLRSINEGKGHEIFSMNPRREGEHLHKWKGRLAMNNATMAGHSFGATLALQTLKNGPSAILPFKSAVVLDPGKSSGPLNHDVQVSTLIIHSNSWSRRFSLFFGRPHFDVVKDIVQGILDRGKDAWFITSLGTSHPSVTDAPLIEPWLLGWTTGSTIDAHEGVRQYVTVTDKFLKYQTTGKLEGLLSECVTHPEYNVPDKNNTHVDDPRWKDTFSKYWQIHVAPCSAKGKAANANTNSMPIRALMMRNLEQEQG</sequence>
<dbReference type="OrthoDB" id="2363873at2759"/>
<dbReference type="eggNOG" id="KOG3847">
    <property type="taxonomic scope" value="Eukaryota"/>
</dbReference>
<evidence type="ECO:0000256" key="2">
    <source>
        <dbReference type="ARBA" id="ARBA00022963"/>
    </source>
</evidence>
<gene>
    <name evidence="7" type="ORF">A1O1_05046</name>
</gene>
<proteinExistence type="inferred from homology"/>
<feature type="active site" description="Charge relay system" evidence="5">
    <location>
        <position position="347"/>
    </location>
</feature>
<dbReference type="GO" id="GO:0016042">
    <property type="term" value="P:lipid catabolic process"/>
    <property type="evidence" value="ECO:0007669"/>
    <property type="project" value="UniProtKB-KW"/>
</dbReference>
<reference evidence="7 8" key="1">
    <citation type="submission" date="2013-03" db="EMBL/GenBank/DDBJ databases">
        <title>The Genome Sequence of Capronia coronata CBS 617.96.</title>
        <authorList>
            <consortium name="The Broad Institute Genomics Platform"/>
            <person name="Cuomo C."/>
            <person name="de Hoog S."/>
            <person name="Gorbushina A."/>
            <person name="Walker B."/>
            <person name="Young S.K."/>
            <person name="Zeng Q."/>
            <person name="Gargeya S."/>
            <person name="Fitzgerald M."/>
            <person name="Haas B."/>
            <person name="Abouelleil A."/>
            <person name="Allen A.W."/>
            <person name="Alvarado L."/>
            <person name="Arachchi H.M."/>
            <person name="Berlin A.M."/>
            <person name="Chapman S.B."/>
            <person name="Gainer-Dewar J."/>
            <person name="Goldberg J."/>
            <person name="Griggs A."/>
            <person name="Gujja S."/>
            <person name="Hansen M."/>
            <person name="Howarth C."/>
            <person name="Imamovic A."/>
            <person name="Ireland A."/>
            <person name="Larimer J."/>
            <person name="McCowan C."/>
            <person name="Murphy C."/>
            <person name="Pearson M."/>
            <person name="Poon T.W."/>
            <person name="Priest M."/>
            <person name="Roberts A."/>
            <person name="Saif S."/>
            <person name="Shea T."/>
            <person name="Sisk P."/>
            <person name="Sykes S."/>
            <person name="Wortman J."/>
            <person name="Nusbaum C."/>
            <person name="Birren B."/>
        </authorList>
    </citation>
    <scope>NUCLEOTIDE SEQUENCE [LARGE SCALE GENOMIC DNA]</scope>
    <source>
        <strain evidence="7 8">CBS 617.96</strain>
    </source>
</reference>
<comment type="caution">
    <text evidence="7">The sequence shown here is derived from an EMBL/GenBank/DDBJ whole genome shotgun (WGS) entry which is preliminary data.</text>
</comment>
<dbReference type="GeneID" id="19159923"/>
<evidence type="ECO:0000256" key="6">
    <source>
        <dbReference type="SAM" id="Phobius"/>
    </source>
</evidence>
<evidence type="ECO:0000256" key="4">
    <source>
        <dbReference type="PIRNR" id="PIRNR018169"/>
    </source>
</evidence>